<evidence type="ECO:0000313" key="3">
    <source>
        <dbReference type="Proteomes" id="UP000198263"/>
    </source>
</evidence>
<comment type="caution">
    <text evidence="2">The sequence shown here is derived from an EMBL/GenBank/DDBJ whole genome shotgun (WGS) entry which is preliminary data.</text>
</comment>
<feature type="transmembrane region" description="Helical" evidence="1">
    <location>
        <begin position="52"/>
        <end position="76"/>
    </location>
</feature>
<dbReference type="AlphaFoldDB" id="A0A658R551"/>
<keyword evidence="3" id="KW-1185">Reference proteome</keyword>
<evidence type="ECO:0000256" key="1">
    <source>
        <dbReference type="SAM" id="Phobius"/>
    </source>
</evidence>
<dbReference type="Proteomes" id="UP000198263">
    <property type="component" value="Unassembled WGS sequence"/>
</dbReference>
<organism evidence="2 3">
    <name type="scientific">Caballeronia concitans</name>
    <dbReference type="NCBI Taxonomy" id="1777133"/>
    <lineage>
        <taxon>Bacteria</taxon>
        <taxon>Pseudomonadati</taxon>
        <taxon>Pseudomonadota</taxon>
        <taxon>Betaproteobacteria</taxon>
        <taxon>Burkholderiales</taxon>
        <taxon>Burkholderiaceae</taxon>
        <taxon>Caballeronia</taxon>
    </lineage>
</organism>
<evidence type="ECO:0000313" key="2">
    <source>
        <dbReference type="EMBL" id="SAL51396.1"/>
    </source>
</evidence>
<keyword evidence="1" id="KW-1133">Transmembrane helix</keyword>
<name>A0A658R551_9BURK</name>
<gene>
    <name evidence="2" type="ORF">AWB72_05439</name>
</gene>
<keyword evidence="1" id="KW-0812">Transmembrane</keyword>
<accession>A0A658R551</accession>
<proteinExistence type="predicted"/>
<protein>
    <submittedName>
        <fullName evidence="2">Uncharacterized protein</fullName>
    </submittedName>
</protein>
<dbReference type="EMBL" id="FCNV02000021">
    <property type="protein sequence ID" value="SAL51396.1"/>
    <property type="molecule type" value="Genomic_DNA"/>
</dbReference>
<sequence>MGAMMEDKEAELRVERERREAKWEAERAAVRAQEEAYRRESERKLRRSKWMFRGWIGTLGVVYVYFLGPTIIRVLIKAAHEWGQLFHDLPSLL</sequence>
<keyword evidence="1" id="KW-0472">Membrane</keyword>
<reference evidence="2 3" key="1">
    <citation type="submission" date="2016-01" db="EMBL/GenBank/DDBJ databases">
        <authorList>
            <person name="Peeters C."/>
        </authorList>
    </citation>
    <scope>NUCLEOTIDE SEQUENCE [LARGE SCALE GENOMIC DNA]</scope>
    <source>
        <strain evidence="2">LMG 29315</strain>
    </source>
</reference>
<dbReference type="RefSeq" id="WP_143754696.1">
    <property type="nucleotide sequence ID" value="NZ_FCNV02000021.1"/>
</dbReference>